<evidence type="ECO:0000313" key="3">
    <source>
        <dbReference type="Proteomes" id="UP000433652"/>
    </source>
</evidence>
<evidence type="ECO:0000259" key="1">
    <source>
        <dbReference type="Pfam" id="PF07007"/>
    </source>
</evidence>
<proteinExistence type="predicted"/>
<accession>A0A6I4SWH2</accession>
<keyword evidence="3" id="KW-1185">Reference proteome</keyword>
<dbReference type="Gene3D" id="1.20.1270.180">
    <property type="match status" value="1"/>
</dbReference>
<evidence type="ECO:0000313" key="2">
    <source>
        <dbReference type="EMBL" id="MXO60351.1"/>
    </source>
</evidence>
<comment type="caution">
    <text evidence="2">The sequence shown here is derived from an EMBL/GenBank/DDBJ whole genome shotgun (WGS) entry which is preliminary data.</text>
</comment>
<reference evidence="2 3" key="1">
    <citation type="submission" date="2019-12" db="EMBL/GenBank/DDBJ databases">
        <title>Genomic-based taxomic classification of the family Erythrobacteraceae.</title>
        <authorList>
            <person name="Xu L."/>
        </authorList>
    </citation>
    <scope>NUCLEOTIDE SEQUENCE [LARGE SCALE GENOMIC DNA]</scope>
    <source>
        <strain evidence="2 3">MCCC 1K01500</strain>
    </source>
</reference>
<name>A0A6I4SWH2_9SPHN</name>
<organism evidence="2 3">
    <name type="scientific">Croceibacterium salegens</name>
    <dbReference type="NCBI Taxonomy" id="1737568"/>
    <lineage>
        <taxon>Bacteria</taxon>
        <taxon>Pseudomonadati</taxon>
        <taxon>Pseudomonadota</taxon>
        <taxon>Alphaproteobacteria</taxon>
        <taxon>Sphingomonadales</taxon>
        <taxon>Erythrobacteraceae</taxon>
        <taxon>Croceibacterium</taxon>
    </lineage>
</organism>
<gene>
    <name evidence="2" type="ORF">GRI89_12460</name>
</gene>
<sequence length="155" mass="17340">MIWNTAILLVLAQATASTSADEAARQAVEAAESAAATARSEIDCGEQATQMVMNVCSYRDYEAADLALNQTWDQVSAKAKRADDWSKDHNFPGGEFNRLLDSQRKWLAFRDAQCLYENGPREQSGTIWPLLQNSCLKKLTERRISELRETLEPNA</sequence>
<feature type="domain" description="Lysozyme inhibitor LprI-like N-terminal" evidence="1">
    <location>
        <begin position="46"/>
        <end position="147"/>
    </location>
</feature>
<protein>
    <submittedName>
        <fullName evidence="2">DUF1311 domain-containing protein</fullName>
    </submittedName>
</protein>
<dbReference type="AlphaFoldDB" id="A0A6I4SWH2"/>
<dbReference type="Proteomes" id="UP000433652">
    <property type="component" value="Unassembled WGS sequence"/>
</dbReference>
<dbReference type="EMBL" id="WTYM01000048">
    <property type="protein sequence ID" value="MXO60351.1"/>
    <property type="molecule type" value="Genomic_DNA"/>
</dbReference>
<dbReference type="RefSeq" id="WP_159796036.1">
    <property type="nucleotide sequence ID" value="NZ_WTYM01000048.1"/>
</dbReference>
<dbReference type="InterPro" id="IPR009739">
    <property type="entry name" value="LprI-like_N"/>
</dbReference>
<dbReference type="Pfam" id="PF07007">
    <property type="entry name" value="LprI"/>
    <property type="match status" value="1"/>
</dbReference>
<dbReference type="OrthoDB" id="7340239at2"/>